<dbReference type="PROSITE" id="PS00418">
    <property type="entry name" value="POTEX_CARLAVIRUS_COAT"/>
    <property type="match status" value="1"/>
</dbReference>
<dbReference type="GO" id="GO:0019029">
    <property type="term" value="C:helical viral capsid"/>
    <property type="evidence" value="ECO:0007669"/>
    <property type="project" value="UniProtKB-KW"/>
</dbReference>
<dbReference type="RefSeq" id="YP_009116872.1">
    <property type="nucleotide sequence ID" value="NC_026248.1"/>
</dbReference>
<feature type="compositionally biased region" description="Basic and acidic residues" evidence="10">
    <location>
        <begin position="24"/>
        <end position="42"/>
    </location>
</feature>
<keyword evidence="13" id="KW-1185">Reference proteome</keyword>
<evidence type="ECO:0000256" key="2">
    <source>
        <dbReference type="ARBA" id="ARBA00004328"/>
    </source>
</evidence>
<feature type="compositionally biased region" description="Polar residues" evidence="10">
    <location>
        <begin position="1"/>
        <end position="15"/>
    </location>
</feature>
<dbReference type="OrthoDB" id="15901at10239"/>
<dbReference type="GeneID" id="24193711"/>
<evidence type="ECO:0000256" key="1">
    <source>
        <dbReference type="ARBA" id="ARBA00004032"/>
    </source>
</evidence>
<dbReference type="GO" id="GO:0005198">
    <property type="term" value="F:structural molecule activity"/>
    <property type="evidence" value="ECO:0007669"/>
    <property type="project" value="InterPro"/>
</dbReference>
<evidence type="ECO:0000259" key="11">
    <source>
        <dbReference type="PROSITE" id="PS00418"/>
    </source>
</evidence>
<comment type="similarity">
    <text evidence="3">Belongs to the potexviruses coat protein family.</text>
</comment>
<dbReference type="Pfam" id="PF00286">
    <property type="entry name" value="Flexi_CP"/>
    <property type="match status" value="1"/>
</dbReference>
<keyword evidence="5" id="KW-1139">Helical capsid protein</keyword>
<organism evidence="12 13">
    <name type="scientific">Yam latent virus</name>
    <dbReference type="NCBI Taxonomy" id="1592930"/>
    <lineage>
        <taxon>Viruses</taxon>
        <taxon>Riboviria</taxon>
        <taxon>Orthornavirae</taxon>
        <taxon>Kitrinoviricota</taxon>
        <taxon>Alsuviricetes</taxon>
        <taxon>Tymovirales</taxon>
        <taxon>Betaflexiviridae</taxon>
        <taxon>Quinvirinae</taxon>
        <taxon>Carlavirus</taxon>
        <taxon>Carlavirus latensdioscoreae</taxon>
    </lineage>
</organism>
<name>A0A0B4VLK9_9VIRU</name>
<accession>A0A0B4VLK9</accession>
<evidence type="ECO:0000256" key="6">
    <source>
        <dbReference type="ARBA" id="ARBA00022561"/>
    </source>
</evidence>
<feature type="region of interest" description="Disordered" evidence="10">
    <location>
        <begin position="1"/>
        <end position="50"/>
    </location>
</feature>
<evidence type="ECO:0000256" key="9">
    <source>
        <dbReference type="ARBA" id="ARBA00031336"/>
    </source>
</evidence>
<proteinExistence type="inferred from homology"/>
<dbReference type="EMBL" id="KJ789130">
    <property type="protein sequence ID" value="AJD23369.1"/>
    <property type="molecule type" value="Genomic_RNA"/>
</dbReference>
<protein>
    <recommendedName>
        <fullName evidence="4">Capsid protein</fullName>
    </recommendedName>
    <alternativeName>
        <fullName evidence="9">Coat protein</fullName>
    </alternativeName>
</protein>
<dbReference type="InterPro" id="IPR000052">
    <property type="entry name" value="Pltvir_coat"/>
</dbReference>
<dbReference type="KEGG" id="vg:24193711"/>
<dbReference type="GO" id="GO:1990904">
    <property type="term" value="C:ribonucleoprotein complex"/>
    <property type="evidence" value="ECO:0007669"/>
    <property type="project" value="UniProtKB-KW"/>
</dbReference>
<feature type="compositionally biased region" description="Basic and acidic residues" evidence="10">
    <location>
        <begin position="303"/>
        <end position="317"/>
    </location>
</feature>
<evidence type="ECO:0000256" key="10">
    <source>
        <dbReference type="SAM" id="MobiDB-lite"/>
    </source>
</evidence>
<sequence length="317" mass="35006">MVDPPKSQSQGSDPQNAAAGDATMQREPRVESARAKGKESASKPRASGMDKFIDSEAWDDPATEQMLEQRLANLKEYLRKRRSAVIVTNAGLETGRPKLQVPDDMLPDPTNPYNRPTLEALCKIKPKPVSNNMATSEDMMRIFTDLEGLGVPSEHVQQVLIQAVIYCKDASSSVYLDPRGTFEWPQGAIAADSVIAVLKKDAETLRRVCRLYAPVTWAYMLAHNAPPSDWAAMGFHYNDRFAAFDCFDYVENPAAVQPAEGLVRRPTPREKLAHGTHKDIALRAANRNQAFGNFSAEITGGKDGPELVRDYSKSSNK</sequence>
<keyword evidence="8" id="KW-0687">Ribonucleoprotein</keyword>
<comment type="function">
    <text evidence="1">Required for genome encapsidation. Forms ribonucleoprotein complexes along with TGB1 helicase and viral RNA.</text>
</comment>
<dbReference type="Proteomes" id="UP000202394">
    <property type="component" value="Segment"/>
</dbReference>
<keyword evidence="7" id="KW-0946">Virion</keyword>
<dbReference type="Pfam" id="PF08358">
    <property type="entry name" value="Flexi_CP_N"/>
    <property type="match status" value="1"/>
</dbReference>
<evidence type="ECO:0000256" key="8">
    <source>
        <dbReference type="ARBA" id="ARBA00023274"/>
    </source>
</evidence>
<evidence type="ECO:0000313" key="12">
    <source>
        <dbReference type="EMBL" id="AJD23369.1"/>
    </source>
</evidence>
<evidence type="ECO:0000256" key="4">
    <source>
        <dbReference type="ARBA" id="ARBA00018091"/>
    </source>
</evidence>
<keyword evidence="6 12" id="KW-0167">Capsid protein</keyword>
<dbReference type="InterPro" id="IPR013569">
    <property type="entry name" value="Carlavirus_coat_N"/>
</dbReference>
<dbReference type="PRINTS" id="PR00232">
    <property type="entry name" value="POTXCARLCOAT"/>
</dbReference>
<evidence type="ECO:0000256" key="7">
    <source>
        <dbReference type="ARBA" id="ARBA00022844"/>
    </source>
</evidence>
<reference evidence="12 13" key="1">
    <citation type="submission" date="2014-05" db="EMBL/GenBank/DDBJ databases">
        <title>Molecular characterization of a novel Carlavirus on yam.</title>
        <authorList>
            <person name="Zou C."/>
            <person name="Meng J."/>
            <person name="Yao Z."/>
            <person name="Chen B."/>
        </authorList>
    </citation>
    <scope>NUCLEOTIDE SEQUENCE [LARGE SCALE GENOMIC DNA]</scope>
    <source>
        <strain evidence="12">SG1</strain>
    </source>
</reference>
<evidence type="ECO:0000256" key="5">
    <source>
        <dbReference type="ARBA" id="ARBA00022497"/>
    </source>
</evidence>
<evidence type="ECO:0000313" key="13">
    <source>
        <dbReference type="Proteomes" id="UP000202394"/>
    </source>
</evidence>
<feature type="region of interest" description="Disordered" evidence="10">
    <location>
        <begin position="295"/>
        <end position="317"/>
    </location>
</feature>
<feature type="domain" description="Potexviruses and carlaviruses coat protein" evidence="11">
    <location>
        <begin position="240"/>
        <end position="255"/>
    </location>
</feature>
<evidence type="ECO:0000256" key="3">
    <source>
        <dbReference type="ARBA" id="ARBA00007202"/>
    </source>
</evidence>
<comment type="subcellular location">
    <subcellularLocation>
        <location evidence="2">Virion</location>
    </subcellularLocation>
</comment>